<dbReference type="Pfam" id="PF18998">
    <property type="entry name" value="Flg_new_2"/>
    <property type="match status" value="3"/>
</dbReference>
<dbReference type="EMBL" id="BARS01052476">
    <property type="protein sequence ID" value="GAG53404.1"/>
    <property type="molecule type" value="Genomic_DNA"/>
</dbReference>
<feature type="non-terminal residue" evidence="2">
    <location>
        <position position="1"/>
    </location>
</feature>
<feature type="domain" description="Bacterial repeat" evidence="1">
    <location>
        <begin position="86"/>
        <end position="156"/>
    </location>
</feature>
<feature type="non-terminal residue" evidence="2">
    <location>
        <position position="231"/>
    </location>
</feature>
<comment type="caution">
    <text evidence="2">The sequence shown here is derived from an EMBL/GenBank/DDBJ whole genome shotgun (WGS) entry which is preliminary data.</text>
</comment>
<accession>X0YC49</accession>
<name>X0YC49_9ZZZZ</name>
<protein>
    <recommendedName>
        <fullName evidence="1">Bacterial repeat domain-containing protein</fullName>
    </recommendedName>
</protein>
<sequence length="231" mass="24318">DKSVTANFIRQYTLTVAAGTGGTTDPSPGEHIFDTGTEVNITATPDTNYRFSGWTGDVPSGHENDNPITITMDSDKSVTANFIRQYTLTVAAGTGGTTDPSPGEHIFDTGTEVNITATPDTNYRFSGWTGDVPSGHENDNPITITMDSDKSVTANFIRQYTLTVAAGTGGTTDPSPGTHLQDSGTQVTITAIPSSGYEFSSWGEDASGTTNPITITMDSDKSVIANFKKKG</sequence>
<dbReference type="InterPro" id="IPR044060">
    <property type="entry name" value="Bacterial_rp_domain"/>
</dbReference>
<evidence type="ECO:0000259" key="1">
    <source>
        <dbReference type="Pfam" id="PF18998"/>
    </source>
</evidence>
<reference evidence="2" key="1">
    <citation type="journal article" date="2014" name="Front. Microbiol.">
        <title>High frequency of phylogenetically diverse reductive dehalogenase-homologous genes in deep subseafloor sedimentary metagenomes.</title>
        <authorList>
            <person name="Kawai M."/>
            <person name="Futagami T."/>
            <person name="Toyoda A."/>
            <person name="Takaki Y."/>
            <person name="Nishi S."/>
            <person name="Hori S."/>
            <person name="Arai W."/>
            <person name="Tsubouchi T."/>
            <person name="Morono Y."/>
            <person name="Uchiyama I."/>
            <person name="Ito T."/>
            <person name="Fujiyama A."/>
            <person name="Inagaki F."/>
            <person name="Takami H."/>
        </authorList>
    </citation>
    <scope>NUCLEOTIDE SEQUENCE</scope>
    <source>
        <strain evidence="2">Expedition CK06-06</strain>
    </source>
</reference>
<evidence type="ECO:0000313" key="2">
    <source>
        <dbReference type="EMBL" id="GAG53404.1"/>
    </source>
</evidence>
<organism evidence="2">
    <name type="scientific">marine sediment metagenome</name>
    <dbReference type="NCBI Taxonomy" id="412755"/>
    <lineage>
        <taxon>unclassified sequences</taxon>
        <taxon>metagenomes</taxon>
        <taxon>ecological metagenomes</taxon>
    </lineage>
</organism>
<gene>
    <name evidence="2" type="ORF">S01H1_78013</name>
</gene>
<dbReference type="AlphaFoldDB" id="X0YC49"/>
<feature type="domain" description="Bacterial repeat" evidence="1">
    <location>
        <begin position="160"/>
        <end position="230"/>
    </location>
</feature>
<feature type="domain" description="Bacterial repeat" evidence="1">
    <location>
        <begin position="12"/>
        <end position="82"/>
    </location>
</feature>
<proteinExistence type="predicted"/>